<evidence type="ECO:0000256" key="4">
    <source>
        <dbReference type="ARBA" id="ARBA00022598"/>
    </source>
</evidence>
<dbReference type="GO" id="GO:0009507">
    <property type="term" value="C:chloroplast"/>
    <property type="evidence" value="ECO:0007669"/>
    <property type="project" value="TreeGrafter"/>
</dbReference>
<comment type="subcellular location">
    <subcellularLocation>
        <location evidence="1">Mitochondrion</location>
    </subcellularLocation>
</comment>
<evidence type="ECO:0000256" key="11">
    <source>
        <dbReference type="RuleBase" id="RU363036"/>
    </source>
</evidence>
<dbReference type="PANTHER" id="PTHR43766:SF1">
    <property type="entry name" value="TRYPTOPHAN--TRNA LIGASE, MITOCHONDRIAL"/>
    <property type="match status" value="1"/>
</dbReference>
<dbReference type="SUPFAM" id="SSF52374">
    <property type="entry name" value="Nucleotidylyl transferase"/>
    <property type="match status" value="1"/>
</dbReference>
<keyword evidence="4 11" id="KW-0436">Ligase</keyword>
<evidence type="ECO:0000256" key="5">
    <source>
        <dbReference type="ARBA" id="ARBA00022741"/>
    </source>
</evidence>
<dbReference type="InterPro" id="IPR001412">
    <property type="entry name" value="aa-tRNA-synth_I_CS"/>
</dbReference>
<dbReference type="Gene3D" id="1.10.240.10">
    <property type="entry name" value="Tyrosyl-Transfer RNA Synthetase"/>
    <property type="match status" value="1"/>
</dbReference>
<evidence type="ECO:0000256" key="1">
    <source>
        <dbReference type="ARBA" id="ARBA00004173"/>
    </source>
</evidence>
<evidence type="ECO:0000313" key="13">
    <source>
        <dbReference type="EMBL" id="CAE0611826.1"/>
    </source>
</evidence>
<gene>
    <name evidence="12" type="ORF">PSAL00342_LOCUS5660</name>
    <name evidence="13" type="ORF">PSAL00342_LOCUS5661</name>
</gene>
<dbReference type="PRINTS" id="PR01039">
    <property type="entry name" value="TRNASYNTHTRP"/>
</dbReference>
<dbReference type="GO" id="GO:0005739">
    <property type="term" value="C:mitochondrion"/>
    <property type="evidence" value="ECO:0007669"/>
    <property type="project" value="UniProtKB-SubCell"/>
</dbReference>
<dbReference type="AlphaFoldDB" id="A0A6U9RSF2"/>
<dbReference type="GO" id="GO:0004830">
    <property type="term" value="F:tryptophan-tRNA ligase activity"/>
    <property type="evidence" value="ECO:0007669"/>
    <property type="project" value="UniProtKB-EC"/>
</dbReference>
<keyword evidence="7 11" id="KW-0648">Protein biosynthesis</keyword>
<organism evidence="12">
    <name type="scientific">Picocystis salinarum</name>
    <dbReference type="NCBI Taxonomy" id="88271"/>
    <lineage>
        <taxon>Eukaryota</taxon>
        <taxon>Viridiplantae</taxon>
        <taxon>Chlorophyta</taxon>
        <taxon>Picocystophyceae</taxon>
        <taxon>Picocystales</taxon>
        <taxon>Picocystaceae</taxon>
        <taxon>Picocystis</taxon>
    </lineage>
</organism>
<accession>A0A6U9RSF2</accession>
<comment type="similarity">
    <text evidence="2 11">Belongs to the class-I aminoacyl-tRNA synthetase family.</text>
</comment>
<keyword evidence="5 11" id="KW-0547">Nucleotide-binding</keyword>
<dbReference type="InterPro" id="IPR002306">
    <property type="entry name" value="Trp-tRNA-ligase"/>
</dbReference>
<dbReference type="InterPro" id="IPR050203">
    <property type="entry name" value="Trp-tRNA_synthetase"/>
</dbReference>
<dbReference type="GO" id="GO:0006436">
    <property type="term" value="P:tryptophanyl-tRNA aminoacylation"/>
    <property type="evidence" value="ECO:0007669"/>
    <property type="project" value="InterPro"/>
</dbReference>
<dbReference type="PANTHER" id="PTHR43766">
    <property type="entry name" value="TRYPTOPHAN--TRNA LIGASE, MITOCHONDRIAL"/>
    <property type="match status" value="1"/>
</dbReference>
<dbReference type="GO" id="GO:0009791">
    <property type="term" value="P:post-embryonic development"/>
    <property type="evidence" value="ECO:0007669"/>
    <property type="project" value="UniProtKB-ARBA"/>
</dbReference>
<dbReference type="FunFam" id="1.10.240.10:FF:000002">
    <property type="entry name" value="Tryptophan--tRNA ligase"/>
    <property type="match status" value="1"/>
</dbReference>
<dbReference type="EC" id="6.1.1.2" evidence="3"/>
<comment type="catalytic activity">
    <reaction evidence="10">
        <text>tRNA(Trp) + L-tryptophan + ATP = L-tryptophyl-tRNA(Trp) + AMP + diphosphate + H(+)</text>
        <dbReference type="Rhea" id="RHEA:24080"/>
        <dbReference type="Rhea" id="RHEA-COMP:9671"/>
        <dbReference type="Rhea" id="RHEA-COMP:9705"/>
        <dbReference type="ChEBI" id="CHEBI:15378"/>
        <dbReference type="ChEBI" id="CHEBI:30616"/>
        <dbReference type="ChEBI" id="CHEBI:33019"/>
        <dbReference type="ChEBI" id="CHEBI:57912"/>
        <dbReference type="ChEBI" id="CHEBI:78442"/>
        <dbReference type="ChEBI" id="CHEBI:78535"/>
        <dbReference type="ChEBI" id="CHEBI:456215"/>
        <dbReference type="EC" id="6.1.1.2"/>
    </reaction>
</comment>
<dbReference type="InterPro" id="IPR024109">
    <property type="entry name" value="Trp-tRNA-ligase_bac-type"/>
</dbReference>
<dbReference type="HAMAP" id="MF_00140_B">
    <property type="entry name" value="Trp_tRNA_synth_B"/>
    <property type="match status" value="1"/>
</dbReference>
<name>A0A6U9RSF2_9CHLO</name>
<evidence type="ECO:0000256" key="9">
    <source>
        <dbReference type="ARBA" id="ARBA00030268"/>
    </source>
</evidence>
<dbReference type="InterPro" id="IPR014729">
    <property type="entry name" value="Rossmann-like_a/b/a_fold"/>
</dbReference>
<dbReference type="Pfam" id="PF00579">
    <property type="entry name" value="tRNA-synt_1b"/>
    <property type="match status" value="1"/>
</dbReference>
<keyword evidence="6 11" id="KW-0067">ATP-binding</keyword>
<sequence>MGAFAARHVRLARSMARGRKCLASAANVTDRTTQAPSEARRKRVLSGVQPTGTIHLGNYMGAIRNWVTLQEQYDTYFCVVDLHAITAPHDPMELRESSKASAALYLASGLDPEKTTIFLQSHVSAHCELSWLLNCDTPIGWLQRMIQFKEKSKKQGEDVNMGLLGYPVLMAADILLYQADLVPVGEDQRQHLELTRDIAARFNNLYGGRKWKKLGGRGGKIFKVPDAFIPPAGARIMSLQDGTSKMSKSAESDMSRINMLDAPDLIVQKIKKCKTDAYEGLEFGNPDRPEANNLLSIYHLVTGVSKEDISAECESLRWGEFKPRLADAIITHLEPIQERYRSVMADPAYLDSVLTKGAEAARVQAGRTLNNCREAMGFTPVL</sequence>
<protein>
    <recommendedName>
        <fullName evidence="3">tryptophan--tRNA ligase</fullName>
        <ecNumber evidence="3">6.1.1.2</ecNumber>
    </recommendedName>
    <alternativeName>
        <fullName evidence="9">Tryptophanyl-tRNA synthetase</fullName>
    </alternativeName>
</protein>
<evidence type="ECO:0000256" key="3">
    <source>
        <dbReference type="ARBA" id="ARBA00013161"/>
    </source>
</evidence>
<evidence type="ECO:0000256" key="6">
    <source>
        <dbReference type="ARBA" id="ARBA00022840"/>
    </source>
</evidence>
<dbReference type="PROSITE" id="PS00178">
    <property type="entry name" value="AA_TRNA_LIGASE_I"/>
    <property type="match status" value="1"/>
</dbReference>
<dbReference type="CDD" id="cd00806">
    <property type="entry name" value="TrpRS_core"/>
    <property type="match status" value="1"/>
</dbReference>
<dbReference type="EMBL" id="HBIS01006261">
    <property type="protein sequence ID" value="CAE0611826.1"/>
    <property type="molecule type" value="Transcribed_RNA"/>
</dbReference>
<dbReference type="InterPro" id="IPR002305">
    <property type="entry name" value="aa-tRNA-synth_Ic"/>
</dbReference>
<evidence type="ECO:0000256" key="10">
    <source>
        <dbReference type="ARBA" id="ARBA00049929"/>
    </source>
</evidence>
<dbReference type="EMBL" id="HBIS01006260">
    <property type="protein sequence ID" value="CAE0611825.1"/>
    <property type="molecule type" value="Transcribed_RNA"/>
</dbReference>
<dbReference type="GO" id="GO:0048608">
    <property type="term" value="P:reproductive structure development"/>
    <property type="evidence" value="ECO:0007669"/>
    <property type="project" value="UniProtKB-ARBA"/>
</dbReference>
<evidence type="ECO:0000256" key="8">
    <source>
        <dbReference type="ARBA" id="ARBA00023146"/>
    </source>
</evidence>
<keyword evidence="8 11" id="KW-0030">Aminoacyl-tRNA synthetase</keyword>
<reference evidence="12" key="1">
    <citation type="submission" date="2021-01" db="EMBL/GenBank/DDBJ databases">
        <authorList>
            <person name="Corre E."/>
            <person name="Pelletier E."/>
            <person name="Niang G."/>
            <person name="Scheremetjew M."/>
            <person name="Finn R."/>
            <person name="Kale V."/>
            <person name="Holt S."/>
            <person name="Cochrane G."/>
            <person name="Meng A."/>
            <person name="Brown T."/>
            <person name="Cohen L."/>
        </authorList>
    </citation>
    <scope>NUCLEOTIDE SEQUENCE</scope>
    <source>
        <strain evidence="12">CCMP1897</strain>
    </source>
</reference>
<dbReference type="NCBIfam" id="TIGR00233">
    <property type="entry name" value="trpS"/>
    <property type="match status" value="1"/>
</dbReference>
<proteinExistence type="inferred from homology"/>
<evidence type="ECO:0000256" key="7">
    <source>
        <dbReference type="ARBA" id="ARBA00022917"/>
    </source>
</evidence>
<dbReference type="GO" id="GO:0005524">
    <property type="term" value="F:ATP binding"/>
    <property type="evidence" value="ECO:0007669"/>
    <property type="project" value="UniProtKB-KW"/>
</dbReference>
<evidence type="ECO:0000313" key="12">
    <source>
        <dbReference type="EMBL" id="CAE0611825.1"/>
    </source>
</evidence>
<evidence type="ECO:0000256" key="2">
    <source>
        <dbReference type="ARBA" id="ARBA00005594"/>
    </source>
</evidence>
<dbReference type="Gene3D" id="3.40.50.620">
    <property type="entry name" value="HUPs"/>
    <property type="match status" value="1"/>
</dbReference>